<dbReference type="FunFam" id="1.25.40.10:FF:000184">
    <property type="entry name" value="Pentatricopeptide repeat-containing protein, chloroplastic"/>
    <property type="match status" value="1"/>
</dbReference>
<feature type="repeat" description="PPR" evidence="2">
    <location>
        <begin position="346"/>
        <end position="381"/>
    </location>
</feature>
<sequence>MKLQSHNHLKLTTLLLNYAEHFQTKQLLQIQAQLITNPPLSLHPNLIAVKLIGACAANANLYHAQLIFAQLPNPNVFSWNAIIKAHINCGAWEHALNCFNRQLSLPSAPNPNEYIYTSLIKACAGLEAIADGLKVHAVVIKSGFDNNIHLGTSLVDMYFKFREPASAGQVFDEMPLRDVVSWNTMVSGYCLCGDLESARRVFDQMLERDVVSWNAMIGGYVQNGKYSDAIEVFHEMQKVGGVVPDDVTLVSVLSACAHVGALDFGRWIDRFVGWRGRGLNLYLGNALIDMYAKCGTMEEARRIFDGMRERDVISWSTMICGSGTHGDADEAFGYYSKMLECGVKPNEVTFMGLLSACSHAGLVDKGIELFSRMIQEYRIVPKVGHYGCVIDLLSRAGRLDEAEDLINSMPIEPNVIVWGALLGGCRIHKDFRRGERVAQRLLELDSEYTGSYVYIAGAKASVGRVDDAANCWLRMQHKGIIKDPGCSKIEVHNTVHEFKECDNASSGKDIQLF</sequence>
<evidence type="ECO:0000256" key="2">
    <source>
        <dbReference type="PROSITE-ProRule" id="PRU00708"/>
    </source>
</evidence>
<organism evidence="3 4">
    <name type="scientific">Vitis vinifera</name>
    <name type="common">Grape</name>
    <dbReference type="NCBI Taxonomy" id="29760"/>
    <lineage>
        <taxon>Eukaryota</taxon>
        <taxon>Viridiplantae</taxon>
        <taxon>Streptophyta</taxon>
        <taxon>Embryophyta</taxon>
        <taxon>Tracheophyta</taxon>
        <taxon>Spermatophyta</taxon>
        <taxon>Magnoliopsida</taxon>
        <taxon>eudicotyledons</taxon>
        <taxon>Gunneridae</taxon>
        <taxon>Pentapetalae</taxon>
        <taxon>rosids</taxon>
        <taxon>Vitales</taxon>
        <taxon>Vitaceae</taxon>
        <taxon>Viteae</taxon>
        <taxon>Vitis</taxon>
    </lineage>
</organism>
<feature type="repeat" description="PPR" evidence="2">
    <location>
        <begin position="178"/>
        <end position="212"/>
    </location>
</feature>
<feature type="repeat" description="PPR" evidence="2">
    <location>
        <begin position="311"/>
        <end position="345"/>
    </location>
</feature>
<comment type="caution">
    <text evidence="3">The sequence shown here is derived from an EMBL/GenBank/DDBJ whole genome shotgun (WGS) entry which is preliminary data.</text>
</comment>
<dbReference type="PANTHER" id="PTHR47926">
    <property type="entry name" value="PENTATRICOPEPTIDE REPEAT-CONTAINING PROTEIN"/>
    <property type="match status" value="1"/>
</dbReference>
<dbReference type="FunFam" id="1.25.40.10:FF:000348">
    <property type="entry name" value="Pentatricopeptide repeat-containing protein chloroplastic"/>
    <property type="match status" value="1"/>
</dbReference>
<dbReference type="AlphaFoldDB" id="A0A438BSR6"/>
<accession>A0A438BSR6</accession>
<dbReference type="NCBIfam" id="TIGR00756">
    <property type="entry name" value="PPR"/>
    <property type="match status" value="6"/>
</dbReference>
<dbReference type="InterPro" id="IPR002885">
    <property type="entry name" value="PPR_rpt"/>
</dbReference>
<gene>
    <name evidence="3" type="primary">ELI1_1</name>
    <name evidence="3" type="ORF">CK203_086459</name>
</gene>
<evidence type="ECO:0000313" key="3">
    <source>
        <dbReference type="EMBL" id="RVW13997.1"/>
    </source>
</evidence>
<dbReference type="InterPro" id="IPR046960">
    <property type="entry name" value="PPR_At4g14850-like_plant"/>
</dbReference>
<feature type="repeat" description="PPR" evidence="2">
    <location>
        <begin position="280"/>
        <end position="310"/>
    </location>
</feature>
<dbReference type="InterPro" id="IPR011990">
    <property type="entry name" value="TPR-like_helical_dom_sf"/>
</dbReference>
<dbReference type="PROSITE" id="PS51375">
    <property type="entry name" value="PPR"/>
    <property type="match status" value="6"/>
</dbReference>
<dbReference type="Pfam" id="PF12854">
    <property type="entry name" value="PPR_1"/>
    <property type="match status" value="1"/>
</dbReference>
<feature type="repeat" description="PPR" evidence="2">
    <location>
        <begin position="213"/>
        <end position="243"/>
    </location>
</feature>
<evidence type="ECO:0000313" key="4">
    <source>
        <dbReference type="Proteomes" id="UP000288805"/>
    </source>
</evidence>
<keyword evidence="1" id="KW-0677">Repeat</keyword>
<dbReference type="Pfam" id="PF13041">
    <property type="entry name" value="PPR_2"/>
    <property type="match status" value="2"/>
</dbReference>
<name>A0A438BSR6_VITVI</name>
<dbReference type="SUPFAM" id="SSF48452">
    <property type="entry name" value="TPR-like"/>
    <property type="match status" value="1"/>
</dbReference>
<dbReference type="Proteomes" id="UP000288805">
    <property type="component" value="Unassembled WGS sequence"/>
</dbReference>
<evidence type="ECO:0000256" key="1">
    <source>
        <dbReference type="ARBA" id="ARBA00022737"/>
    </source>
</evidence>
<feature type="repeat" description="PPR" evidence="2">
    <location>
        <begin position="75"/>
        <end position="109"/>
    </location>
</feature>
<protein>
    <submittedName>
        <fullName evidence="3">Pentatricopeptide repeat-containing protein ELI1, chloroplastic</fullName>
    </submittedName>
</protein>
<dbReference type="GO" id="GO:0009451">
    <property type="term" value="P:RNA modification"/>
    <property type="evidence" value="ECO:0007669"/>
    <property type="project" value="InterPro"/>
</dbReference>
<dbReference type="PANTHER" id="PTHR47926:SF463">
    <property type="entry name" value="PENTATRICOPEPTIDE REPEAT-CONTAINING PROTEIN"/>
    <property type="match status" value="1"/>
</dbReference>
<dbReference type="Pfam" id="PF01535">
    <property type="entry name" value="PPR"/>
    <property type="match status" value="2"/>
</dbReference>
<dbReference type="InterPro" id="IPR046848">
    <property type="entry name" value="E_motif"/>
</dbReference>
<reference evidence="3 4" key="1">
    <citation type="journal article" date="2018" name="PLoS Genet.">
        <title>Population sequencing reveals clonal diversity and ancestral inbreeding in the grapevine cultivar Chardonnay.</title>
        <authorList>
            <person name="Roach M.J."/>
            <person name="Johnson D.L."/>
            <person name="Bohlmann J."/>
            <person name="van Vuuren H.J."/>
            <person name="Jones S.J."/>
            <person name="Pretorius I.S."/>
            <person name="Schmidt S.A."/>
            <person name="Borneman A.R."/>
        </authorList>
    </citation>
    <scope>NUCLEOTIDE SEQUENCE [LARGE SCALE GENOMIC DNA]</scope>
    <source>
        <strain evidence="4">cv. Chardonnay</strain>
        <tissue evidence="3">Leaf</tissue>
    </source>
</reference>
<dbReference type="GO" id="GO:0003723">
    <property type="term" value="F:RNA binding"/>
    <property type="evidence" value="ECO:0007669"/>
    <property type="project" value="InterPro"/>
</dbReference>
<dbReference type="Pfam" id="PF20431">
    <property type="entry name" value="E_motif"/>
    <property type="match status" value="1"/>
</dbReference>
<dbReference type="EMBL" id="QGNW01002632">
    <property type="protein sequence ID" value="RVW13997.1"/>
    <property type="molecule type" value="Genomic_DNA"/>
</dbReference>
<dbReference type="Gene3D" id="1.25.40.10">
    <property type="entry name" value="Tetratricopeptide repeat domain"/>
    <property type="match status" value="4"/>
</dbReference>
<proteinExistence type="predicted"/>